<name>A0ABV1WJH5_9ACTN</name>
<dbReference type="Proteomes" id="UP001458415">
    <property type="component" value="Unassembled WGS sequence"/>
</dbReference>
<dbReference type="EMBL" id="JBEPCU010001767">
    <property type="protein sequence ID" value="MER6984332.1"/>
    <property type="molecule type" value="Genomic_DNA"/>
</dbReference>
<accession>A0ABV1WJH5</accession>
<organism evidence="1 2">
    <name type="scientific">Streptomyces carpinensis</name>
    <dbReference type="NCBI Taxonomy" id="66369"/>
    <lineage>
        <taxon>Bacteria</taxon>
        <taxon>Bacillati</taxon>
        <taxon>Actinomycetota</taxon>
        <taxon>Actinomycetes</taxon>
        <taxon>Kitasatosporales</taxon>
        <taxon>Streptomycetaceae</taxon>
        <taxon>Streptomyces</taxon>
    </lineage>
</organism>
<evidence type="ECO:0000313" key="1">
    <source>
        <dbReference type="EMBL" id="MER6984332.1"/>
    </source>
</evidence>
<gene>
    <name evidence="1" type="ORF">ABT317_47160</name>
</gene>
<evidence type="ECO:0000313" key="2">
    <source>
        <dbReference type="Proteomes" id="UP001458415"/>
    </source>
</evidence>
<keyword evidence="2" id="KW-1185">Reference proteome</keyword>
<sequence>MVVYFVLGGLLALAAVVAANWYVWRRLFRDTTDGQGWVRRAGAVLIAGAQPPA</sequence>
<comment type="caution">
    <text evidence="1">The sequence shown here is derived from an EMBL/GenBank/DDBJ whole genome shotgun (WGS) entry which is preliminary data.</text>
</comment>
<protein>
    <submittedName>
        <fullName evidence="1">Metallophosphoesterase</fullName>
    </submittedName>
</protein>
<feature type="non-terminal residue" evidence="1">
    <location>
        <position position="53"/>
    </location>
</feature>
<reference evidence="1 2" key="1">
    <citation type="submission" date="2024-06" db="EMBL/GenBank/DDBJ databases">
        <title>The Natural Products Discovery Center: Release of the First 8490 Sequenced Strains for Exploring Actinobacteria Biosynthetic Diversity.</title>
        <authorList>
            <person name="Kalkreuter E."/>
            <person name="Kautsar S.A."/>
            <person name="Yang D."/>
            <person name="Bader C.D."/>
            <person name="Teijaro C.N."/>
            <person name="Fluegel L."/>
            <person name="Davis C.M."/>
            <person name="Simpson J.R."/>
            <person name="Lauterbach L."/>
            <person name="Steele A.D."/>
            <person name="Gui C."/>
            <person name="Meng S."/>
            <person name="Li G."/>
            <person name="Viehrig K."/>
            <person name="Ye F."/>
            <person name="Su P."/>
            <person name="Kiefer A.F."/>
            <person name="Nichols A."/>
            <person name="Cepeda A.J."/>
            <person name="Yan W."/>
            <person name="Fan B."/>
            <person name="Jiang Y."/>
            <person name="Adhikari A."/>
            <person name="Zheng C.-J."/>
            <person name="Schuster L."/>
            <person name="Cowan T.M."/>
            <person name="Smanski M.J."/>
            <person name="Chevrette M.G."/>
            <person name="De Carvalho L.P.S."/>
            <person name="Shen B."/>
        </authorList>
    </citation>
    <scope>NUCLEOTIDE SEQUENCE [LARGE SCALE GENOMIC DNA]</scope>
    <source>
        <strain evidence="1 2">NPDC000634</strain>
    </source>
</reference>
<proteinExistence type="predicted"/>